<gene>
    <name evidence="3" type="ORF">BCR43DRAFT_508731</name>
</gene>
<dbReference type="InParanoid" id="A0A1X2H1R2"/>
<organism evidence="3 4">
    <name type="scientific">Syncephalastrum racemosum</name>
    <name type="common">Filamentous fungus</name>
    <dbReference type="NCBI Taxonomy" id="13706"/>
    <lineage>
        <taxon>Eukaryota</taxon>
        <taxon>Fungi</taxon>
        <taxon>Fungi incertae sedis</taxon>
        <taxon>Mucoromycota</taxon>
        <taxon>Mucoromycotina</taxon>
        <taxon>Mucoromycetes</taxon>
        <taxon>Mucorales</taxon>
        <taxon>Syncephalastraceae</taxon>
        <taxon>Syncephalastrum</taxon>
    </lineage>
</organism>
<evidence type="ECO:0000313" key="4">
    <source>
        <dbReference type="Proteomes" id="UP000242180"/>
    </source>
</evidence>
<dbReference type="Proteomes" id="UP000242180">
    <property type="component" value="Unassembled WGS sequence"/>
</dbReference>
<dbReference type="EMBL" id="MCGN01000011">
    <property type="protein sequence ID" value="ORY91289.1"/>
    <property type="molecule type" value="Genomic_DNA"/>
</dbReference>
<dbReference type="OrthoDB" id="2251114at2759"/>
<keyword evidence="2" id="KW-0732">Signal</keyword>
<evidence type="ECO:0000256" key="1">
    <source>
        <dbReference type="SAM" id="MobiDB-lite"/>
    </source>
</evidence>
<reference evidence="3 4" key="1">
    <citation type="submission" date="2016-07" db="EMBL/GenBank/DDBJ databases">
        <title>Pervasive Adenine N6-methylation of Active Genes in Fungi.</title>
        <authorList>
            <consortium name="DOE Joint Genome Institute"/>
            <person name="Mondo S.J."/>
            <person name="Dannebaum R.O."/>
            <person name="Kuo R.C."/>
            <person name="Labutti K."/>
            <person name="Haridas S."/>
            <person name="Kuo A."/>
            <person name="Salamov A."/>
            <person name="Ahrendt S.R."/>
            <person name="Lipzen A."/>
            <person name="Sullivan W."/>
            <person name="Andreopoulos W.B."/>
            <person name="Clum A."/>
            <person name="Lindquist E."/>
            <person name="Daum C."/>
            <person name="Ramamoorthy G.K."/>
            <person name="Gryganskyi A."/>
            <person name="Culley D."/>
            <person name="Magnuson J.K."/>
            <person name="James T.Y."/>
            <person name="O'Malley M.A."/>
            <person name="Stajich J.E."/>
            <person name="Spatafora J.W."/>
            <person name="Visel A."/>
            <person name="Grigoriev I.V."/>
        </authorList>
    </citation>
    <scope>NUCLEOTIDE SEQUENCE [LARGE SCALE GENOMIC DNA]</scope>
    <source>
        <strain evidence="3 4">NRRL 2496</strain>
    </source>
</reference>
<evidence type="ECO:0000313" key="3">
    <source>
        <dbReference type="EMBL" id="ORY91289.1"/>
    </source>
</evidence>
<feature type="signal peptide" evidence="2">
    <location>
        <begin position="1"/>
        <end position="19"/>
    </location>
</feature>
<keyword evidence="4" id="KW-1185">Reference proteome</keyword>
<comment type="caution">
    <text evidence="3">The sequence shown here is derived from an EMBL/GenBank/DDBJ whole genome shotgun (WGS) entry which is preliminary data.</text>
</comment>
<evidence type="ECO:0000256" key="2">
    <source>
        <dbReference type="SAM" id="SignalP"/>
    </source>
</evidence>
<sequence>MLVMPVSFLFLSAVLLSWRRRMKRKFETSVLHLCACMNATENVRGINFRLSRVAPEQVGTPSSSLSPTAPPPSSASYSITIEFDDRYNLLHHFAIPSDGTQRPSSNAMKQPYTFSGGVAHPATPTSPPSYRVSANLPPSYSHTNLEFPTNVYHPNEKA</sequence>
<dbReference type="AlphaFoldDB" id="A0A1X2H1R2"/>
<feature type="region of interest" description="Disordered" evidence="1">
    <location>
        <begin position="112"/>
        <end position="132"/>
    </location>
</feature>
<accession>A0A1X2H1R2</accession>
<feature type="chain" id="PRO_5012168372" evidence="2">
    <location>
        <begin position="20"/>
        <end position="158"/>
    </location>
</feature>
<proteinExistence type="predicted"/>
<protein>
    <submittedName>
        <fullName evidence="3">Uncharacterized protein</fullName>
    </submittedName>
</protein>
<name>A0A1X2H1R2_SYNRA</name>